<evidence type="ECO:0000259" key="18">
    <source>
        <dbReference type="Pfam" id="PF02225"/>
    </source>
</evidence>
<keyword evidence="6" id="KW-0677">Repeat</keyword>
<feature type="domain" description="PA" evidence="18">
    <location>
        <begin position="494"/>
        <end position="565"/>
    </location>
</feature>
<keyword evidence="21" id="KW-1185">Reference proteome</keyword>
<dbReference type="PANTHER" id="PTHR43399">
    <property type="entry name" value="SUBTILISIN-RELATED"/>
    <property type="match status" value="1"/>
</dbReference>
<dbReference type="PRINTS" id="PR00723">
    <property type="entry name" value="SUBTILISIN"/>
</dbReference>
<keyword evidence="14" id="KW-1133">Transmembrane helix</keyword>
<evidence type="ECO:0000256" key="14">
    <source>
        <dbReference type="SAM" id="Phobius"/>
    </source>
</evidence>
<keyword evidence="5 15" id="KW-0732">Signal</keyword>
<keyword evidence="14" id="KW-0812">Transmembrane</keyword>
<dbReference type="Proteomes" id="UP000051658">
    <property type="component" value="Unassembled WGS sequence"/>
</dbReference>
<evidence type="ECO:0000259" key="19">
    <source>
        <dbReference type="Pfam" id="PF06280"/>
    </source>
</evidence>
<evidence type="ECO:0000256" key="10">
    <source>
        <dbReference type="PIRSR" id="PIRSR615500-1"/>
    </source>
</evidence>
<feature type="domain" description="Gram-positive cocci surface proteins LPxTG" evidence="17">
    <location>
        <begin position="1705"/>
        <end position="1742"/>
    </location>
</feature>
<keyword evidence="9" id="KW-0572">Peptidoglycan-anchor</keyword>
<keyword evidence="8 11" id="KW-0720">Serine protease</keyword>
<accession>A0A0R2HYK1</accession>
<evidence type="ECO:0000256" key="6">
    <source>
        <dbReference type="ARBA" id="ARBA00022737"/>
    </source>
</evidence>
<proteinExistence type="inferred from homology"/>
<dbReference type="InterPro" id="IPR023828">
    <property type="entry name" value="Peptidase_S8_Ser-AS"/>
</dbReference>
<comment type="caution">
    <text evidence="20">The sequence shown here is derived from an EMBL/GenBank/DDBJ whole genome shotgun (WGS) entry which is preliminary data.</text>
</comment>
<feature type="region of interest" description="Disordered" evidence="13">
    <location>
        <begin position="1183"/>
        <end position="1205"/>
    </location>
</feature>
<dbReference type="Pfam" id="PF00082">
    <property type="entry name" value="Peptidase_S8"/>
    <property type="match status" value="1"/>
</dbReference>
<feature type="domain" description="Peptidase S8/S53" evidence="16">
    <location>
        <begin position="215"/>
        <end position="697"/>
    </location>
</feature>
<feature type="active site" description="Charge relay system" evidence="10 11">
    <location>
        <position position="635"/>
    </location>
</feature>
<dbReference type="InterPro" id="IPR010435">
    <property type="entry name" value="C5a/SBT2-like_Fn3"/>
</dbReference>
<evidence type="ECO:0000259" key="16">
    <source>
        <dbReference type="Pfam" id="PF00082"/>
    </source>
</evidence>
<dbReference type="PROSITE" id="PS00138">
    <property type="entry name" value="SUBTILASE_SER"/>
    <property type="match status" value="1"/>
</dbReference>
<evidence type="ECO:0000256" key="9">
    <source>
        <dbReference type="ARBA" id="ARBA00023088"/>
    </source>
</evidence>
<evidence type="ECO:0000256" key="7">
    <source>
        <dbReference type="ARBA" id="ARBA00022801"/>
    </source>
</evidence>
<dbReference type="PANTHER" id="PTHR43399:SF4">
    <property type="entry name" value="CELL WALL-ASSOCIATED PROTEASE"/>
    <property type="match status" value="1"/>
</dbReference>
<dbReference type="Gene3D" id="2.60.40.1710">
    <property type="entry name" value="Subtilisin-like superfamily"/>
    <property type="match status" value="1"/>
</dbReference>
<dbReference type="InterPro" id="IPR046450">
    <property type="entry name" value="PA_dom_sf"/>
</dbReference>
<dbReference type="InterPro" id="IPR023827">
    <property type="entry name" value="Peptidase_S8_Asp-AS"/>
</dbReference>
<keyword evidence="4 11" id="KW-0645">Protease</keyword>
<evidence type="ECO:0000256" key="12">
    <source>
        <dbReference type="RuleBase" id="RU003355"/>
    </source>
</evidence>
<evidence type="ECO:0000256" key="1">
    <source>
        <dbReference type="ARBA" id="ARBA00011073"/>
    </source>
</evidence>
<organism evidence="20 21">
    <name type="scientific">Carnobacterium divergens DSM 20623</name>
    <dbReference type="NCBI Taxonomy" id="1449336"/>
    <lineage>
        <taxon>Bacteria</taxon>
        <taxon>Bacillati</taxon>
        <taxon>Bacillota</taxon>
        <taxon>Bacilli</taxon>
        <taxon>Lactobacillales</taxon>
        <taxon>Carnobacteriaceae</taxon>
        <taxon>Carnobacterium</taxon>
    </lineage>
</organism>
<gene>
    <name evidence="20" type="ORF">IV74_GL001163</name>
</gene>
<feature type="signal peptide" evidence="15">
    <location>
        <begin position="1"/>
        <end position="34"/>
    </location>
</feature>
<dbReference type="Pfam" id="PF09136">
    <property type="entry name" value="Glucodextran_B"/>
    <property type="match status" value="1"/>
</dbReference>
<dbReference type="Gene3D" id="2.60.40.4070">
    <property type="match status" value="1"/>
</dbReference>
<dbReference type="PROSITE" id="PS00137">
    <property type="entry name" value="SUBTILASE_HIS"/>
    <property type="match status" value="1"/>
</dbReference>
<evidence type="ECO:0000313" key="21">
    <source>
        <dbReference type="Proteomes" id="UP000051658"/>
    </source>
</evidence>
<dbReference type="Gene3D" id="3.40.50.200">
    <property type="entry name" value="Peptidase S8/S53 domain"/>
    <property type="match status" value="1"/>
</dbReference>
<dbReference type="InterPro" id="IPR022398">
    <property type="entry name" value="Peptidase_S8_His-AS"/>
</dbReference>
<keyword evidence="3" id="KW-0964">Secreted</keyword>
<evidence type="ECO:0000256" key="13">
    <source>
        <dbReference type="SAM" id="MobiDB-lite"/>
    </source>
</evidence>
<feature type="region of interest" description="Disordered" evidence="13">
    <location>
        <begin position="392"/>
        <end position="416"/>
    </location>
</feature>
<dbReference type="InterPro" id="IPR003137">
    <property type="entry name" value="PA_domain"/>
</dbReference>
<feature type="chain" id="PRO_5038871668" evidence="15">
    <location>
        <begin position="35"/>
        <end position="1745"/>
    </location>
</feature>
<feature type="region of interest" description="Disordered" evidence="13">
    <location>
        <begin position="1642"/>
        <end position="1720"/>
    </location>
</feature>
<dbReference type="Pfam" id="PF02225">
    <property type="entry name" value="PA"/>
    <property type="match status" value="1"/>
</dbReference>
<dbReference type="InterPro" id="IPR051048">
    <property type="entry name" value="Peptidase_S8/S53_subtilisin"/>
</dbReference>
<dbReference type="CDD" id="cd07475">
    <property type="entry name" value="Peptidases_S8_C5a_Peptidase"/>
    <property type="match status" value="1"/>
</dbReference>
<evidence type="ECO:0000256" key="3">
    <source>
        <dbReference type="ARBA" id="ARBA00022525"/>
    </source>
</evidence>
<evidence type="ECO:0000259" key="17">
    <source>
        <dbReference type="Pfam" id="PF00746"/>
    </source>
</evidence>
<dbReference type="SUPFAM" id="SSF52025">
    <property type="entry name" value="PA domain"/>
    <property type="match status" value="1"/>
</dbReference>
<dbReference type="SUPFAM" id="SSF52743">
    <property type="entry name" value="Subtilisin-like"/>
    <property type="match status" value="1"/>
</dbReference>
<dbReference type="GeneID" id="89589667"/>
<feature type="compositionally biased region" description="Low complexity" evidence="13">
    <location>
        <begin position="1685"/>
        <end position="1699"/>
    </location>
</feature>
<evidence type="ECO:0000256" key="4">
    <source>
        <dbReference type="ARBA" id="ARBA00022670"/>
    </source>
</evidence>
<dbReference type="Gene3D" id="2.60.40.10">
    <property type="entry name" value="Immunoglobulins"/>
    <property type="match status" value="2"/>
</dbReference>
<dbReference type="eggNOG" id="COG1404">
    <property type="taxonomic scope" value="Bacteria"/>
</dbReference>
<evidence type="ECO:0000256" key="11">
    <source>
        <dbReference type="PROSITE-ProRule" id="PRU01240"/>
    </source>
</evidence>
<dbReference type="Pfam" id="PF00746">
    <property type="entry name" value="Gram_pos_anchor"/>
    <property type="match status" value="1"/>
</dbReference>
<dbReference type="NCBIfam" id="TIGR01167">
    <property type="entry name" value="LPXTG_anchor"/>
    <property type="match status" value="1"/>
</dbReference>
<dbReference type="InterPro" id="IPR036852">
    <property type="entry name" value="Peptidase_S8/S53_dom_sf"/>
</dbReference>
<dbReference type="PROSITE" id="PS00136">
    <property type="entry name" value="SUBTILASE_ASP"/>
    <property type="match status" value="1"/>
</dbReference>
<evidence type="ECO:0000256" key="15">
    <source>
        <dbReference type="SAM" id="SignalP"/>
    </source>
</evidence>
<feature type="compositionally biased region" description="Low complexity" evidence="13">
    <location>
        <begin position="1184"/>
        <end position="1204"/>
    </location>
</feature>
<dbReference type="PATRIC" id="fig|1449336.4.peg.1188"/>
<name>A0A0R2HYK1_CARDV</name>
<dbReference type="CDD" id="cd02133">
    <property type="entry name" value="PA_C5a_like"/>
    <property type="match status" value="1"/>
</dbReference>
<dbReference type="InterPro" id="IPR000209">
    <property type="entry name" value="Peptidase_S8/S53_dom"/>
</dbReference>
<evidence type="ECO:0000256" key="8">
    <source>
        <dbReference type="ARBA" id="ARBA00022825"/>
    </source>
</evidence>
<dbReference type="InterPro" id="IPR034216">
    <property type="entry name" value="C5a_Peptidase"/>
</dbReference>
<dbReference type="InterPro" id="IPR019931">
    <property type="entry name" value="LPXTG_anchor"/>
</dbReference>
<keyword evidence="14" id="KW-0472">Membrane</keyword>
<protein>
    <submittedName>
        <fullName evidence="20">Proteinase B</fullName>
    </submittedName>
</protein>
<feature type="transmembrane region" description="Helical" evidence="14">
    <location>
        <begin position="1722"/>
        <end position="1739"/>
    </location>
</feature>
<dbReference type="InterPro" id="IPR015500">
    <property type="entry name" value="Peptidase_S8_subtilisin-rel"/>
</dbReference>
<reference evidence="20 21" key="1">
    <citation type="journal article" date="2015" name="Genome Announc.">
        <title>Expanding the biotechnology potential of lactobacilli through comparative genomics of 213 strains and associated genera.</title>
        <authorList>
            <person name="Sun Z."/>
            <person name="Harris H.M."/>
            <person name="McCann A."/>
            <person name="Guo C."/>
            <person name="Argimon S."/>
            <person name="Zhang W."/>
            <person name="Yang X."/>
            <person name="Jeffery I.B."/>
            <person name="Cooney J.C."/>
            <person name="Kagawa T.F."/>
            <person name="Liu W."/>
            <person name="Song Y."/>
            <person name="Salvetti E."/>
            <person name="Wrobel A."/>
            <person name="Rasinkangas P."/>
            <person name="Parkhill J."/>
            <person name="Rea M.C."/>
            <person name="O'Sullivan O."/>
            <person name="Ritari J."/>
            <person name="Douillard F.P."/>
            <person name="Paul Ross R."/>
            <person name="Yang R."/>
            <person name="Briner A.E."/>
            <person name="Felis G.E."/>
            <person name="de Vos W.M."/>
            <person name="Barrangou R."/>
            <person name="Klaenhammer T.R."/>
            <person name="Caufield P.W."/>
            <person name="Cui Y."/>
            <person name="Zhang H."/>
            <person name="O'Toole P.W."/>
        </authorList>
    </citation>
    <scope>NUCLEOTIDE SEQUENCE [LARGE SCALE GENOMIC DNA]</scope>
    <source>
        <strain evidence="20 21">DSM 20623</strain>
    </source>
</reference>
<sequence length="1745" mass="190089">MEKFGYTRKRKRRSRFLLTILMLSTGFSTFSATAWSEKATPPQQTTNYQQLMEAHKKSEDSIHDLSKKAFEENVKAQLASRGFDMNQFNENSFDDNQEIRLIIQLKKDAAIERLDVPTGSKSSVQSIDQAADSVIESQTTIKNKIESLTGNKSDRSFGYLINAFSIDAKYKDVDAIKAMDGVEAVSAAKVYSPTSIDANQLANVQQVWEQHQLKGEGMVVAIIDSGVDPTHKDLRLSDDTKEKISLDAGAGSVKKLGYGQAFTRKVPFGHNYADNNEDIVDTNPGTGMHGMHVAGIVAANGVGDDPAKAVLGVAPEAQLLAMKVFPNNTRVATALDDDVIAAIEDSVKLGADVLNMSLGSVSGTVDPNSPEQLVIKQAAEAGVLSVISAGNSSMSTTDNTSVDPQNKLGTLDTGTLGSPGVTTEALTVASAENTSITSEGLLVQLVDADGTKHPHKMETSTSPSGAIVFSNATTADASILNQPTDLIEVGVGAERDYQDKDVKNKIVLIQRGAIAFSDKQRIAKEHGAKAALIYNNTPDSPPINMQLDDPSYLTLSLTKEDGDALVALAKQHTTQQFSFDISSYQFANPKTGKMSDFSSWGLTPDLEFKPEISAPGGNIYSTVNNNSYQTKSGTSMSSPFVAGSQALVYQALKKKKTDLSGIELTRFAKLSVMNTALPMLDKNHDDVIISPRRQGAGQIKVDKAIENTTSLTDSTDGDGALALKQIEQNTRFSVTLQNNGSKAATYQFTDFGGVYTEAQTSTAEVYETKINDAKLTTSKNSVTLKPGETQTIQLQLVLPSSFAKQQFVEGYIGFTSDTQPSLTIPFVGFYGDYSLAPVIDAPIYDQASIQGFGYFTDKNNTFLGLKNNTIDPELVAISPNKDGRKDEAKPTFNFLRNAKNVTYEIVDADKKVLRRLTEEKQIRKDTFNARAGRFSSHTITDANWDGTIYNVKTGNNEVVPDGQYQLKVVAKADLAEAKPQEMYLPIKVDTTKPNIEKLGFDDTLTAPSLKVNLTDQLSGVDLRAVTVAVNGKIETYDLSNQTAGTVSIPLNDSQKPKAGQNQVELMISDYAGNSTYQNHYLQYGKDAGFVLFNLTDNQVITSNTASFSDADQTFTIQGAYPQDLAVNGIKATTTDGFFKVAVPITNATKSLIFSNDLEGKSVIQEVPITVSTQKPVLSIINPDQESSTTNQTTATLTGTTGNTTKKLELEQSSNSAKMDLTSVIKPDGSFQTTLQLVHGQNLITLRATDEYGNQTVEKRLLTTTGYQQTELLSLENINVNGITSVGVGNPSYDSATGIYTIKGRLREKVDHFTINQQEVDYDPITLTFSFPIELKQGKHSVAFYLQSNHENDGKPLINEGYYVIVDTVLPTLQLDQLTVDEKGAYSVYTNENPFHLKGLISDNFSGYKLVVNNENIHTDINYDTFDEKFFEGKPAAAFDYEIPVTDGENHLQVGLTDSMGNTASKAITVFYKNEVLKTPTITPSTTALTNQAVTLIATANDEETLFYSYDGEHYEPYTKELAIAINQKVFFYATDRYGNKSEVAVYEVTTIQPEIAAKPVITVSSKTRGLSFTAPVFVTIGYEKELTQQQQQFTHLRYSLDQGQTYHPYTASFEQATATEIWAQSYDDAGNESEIVKTAITFPEQEKPTDPIDPSNPEQPSLEKPSDTQQPAPVEKPVDTVGPATPLSPSSTLPSDLTPYQTNKKDTKAPTLPQAGESNKNSPILIGALFILVTFGYYVKRKVTA</sequence>
<evidence type="ECO:0000256" key="2">
    <source>
        <dbReference type="ARBA" id="ARBA00022512"/>
    </source>
</evidence>
<evidence type="ECO:0000256" key="5">
    <source>
        <dbReference type="ARBA" id="ARBA00022729"/>
    </source>
</evidence>
<dbReference type="InterPro" id="IPR013783">
    <property type="entry name" value="Ig-like_fold"/>
</dbReference>
<keyword evidence="2" id="KW-0134">Cell wall</keyword>
<dbReference type="GO" id="GO:0004252">
    <property type="term" value="F:serine-type endopeptidase activity"/>
    <property type="evidence" value="ECO:0007669"/>
    <property type="project" value="UniProtKB-UniRule"/>
</dbReference>
<evidence type="ECO:0000313" key="20">
    <source>
        <dbReference type="EMBL" id="KRN57907.1"/>
    </source>
</evidence>
<dbReference type="RefSeq" id="WP_051915581.1">
    <property type="nucleotide sequence ID" value="NZ_JQBS01000001.1"/>
</dbReference>
<dbReference type="Gene3D" id="3.50.30.30">
    <property type="match status" value="1"/>
</dbReference>
<feature type="domain" description="C5a peptidase/Subtilisin-like protease SBT2-like Fn3-like" evidence="19">
    <location>
        <begin position="722"/>
        <end position="827"/>
    </location>
</feature>
<comment type="similarity">
    <text evidence="1 11 12">Belongs to the peptidase S8 family.</text>
</comment>
<dbReference type="Pfam" id="PF06280">
    <property type="entry name" value="fn3_5"/>
    <property type="match status" value="1"/>
</dbReference>
<dbReference type="GO" id="GO:0016020">
    <property type="term" value="C:membrane"/>
    <property type="evidence" value="ECO:0007669"/>
    <property type="project" value="InterPro"/>
</dbReference>
<feature type="active site" description="Charge relay system" evidence="10 11">
    <location>
        <position position="289"/>
    </location>
</feature>
<keyword evidence="7 11" id="KW-0378">Hydrolase</keyword>
<feature type="active site" description="Charge relay system" evidence="10 11">
    <location>
        <position position="224"/>
    </location>
</feature>
<dbReference type="EMBL" id="JQBS01000001">
    <property type="protein sequence ID" value="KRN57907.1"/>
    <property type="molecule type" value="Genomic_DNA"/>
</dbReference>
<dbReference type="PROSITE" id="PS51892">
    <property type="entry name" value="SUBTILASE"/>
    <property type="match status" value="1"/>
</dbReference>
<dbReference type="GO" id="GO:0006508">
    <property type="term" value="P:proteolysis"/>
    <property type="evidence" value="ECO:0007669"/>
    <property type="project" value="UniProtKB-KW"/>
</dbReference>